<dbReference type="InterPro" id="IPR027417">
    <property type="entry name" value="P-loop_NTPase"/>
</dbReference>
<keyword evidence="2" id="KW-0378">Hydrolase</keyword>
<protein>
    <submittedName>
        <fullName evidence="11">ATP-dependent RNA helicase RhlE</fullName>
    </submittedName>
</protein>
<feature type="compositionally biased region" description="Basic and acidic residues" evidence="7">
    <location>
        <begin position="483"/>
        <end position="518"/>
    </location>
</feature>
<feature type="compositionally biased region" description="Basic and acidic residues" evidence="7">
    <location>
        <begin position="399"/>
        <end position="416"/>
    </location>
</feature>
<dbReference type="GO" id="GO:0005524">
    <property type="term" value="F:ATP binding"/>
    <property type="evidence" value="ECO:0007669"/>
    <property type="project" value="UniProtKB-KW"/>
</dbReference>
<dbReference type="PANTHER" id="PTHR47959:SF13">
    <property type="entry name" value="ATP-DEPENDENT RNA HELICASE RHLE"/>
    <property type="match status" value="1"/>
</dbReference>
<evidence type="ECO:0000313" key="12">
    <source>
        <dbReference type="Proteomes" id="UP000232587"/>
    </source>
</evidence>
<dbReference type="Proteomes" id="UP000232587">
    <property type="component" value="Unassembled WGS sequence"/>
</dbReference>
<dbReference type="CDD" id="cd18787">
    <property type="entry name" value="SF2_C_DEAD"/>
    <property type="match status" value="1"/>
</dbReference>
<dbReference type="PROSITE" id="PS51192">
    <property type="entry name" value="HELICASE_ATP_BIND_1"/>
    <property type="match status" value="1"/>
</dbReference>
<evidence type="ECO:0000259" key="10">
    <source>
        <dbReference type="PROSITE" id="PS51195"/>
    </source>
</evidence>
<feature type="domain" description="DEAD-box RNA helicase Q" evidence="10">
    <location>
        <begin position="2"/>
        <end position="30"/>
    </location>
</feature>
<dbReference type="SUPFAM" id="SSF52540">
    <property type="entry name" value="P-loop containing nucleoside triphosphate hydrolases"/>
    <property type="match status" value="2"/>
</dbReference>
<sequence>MTYFSDLGLAEPLVRALEAKGYNDPTPIQRQSIPALLEGRDLLGIAQTGTGKTAAFSLPSLHRLAANPKARSSASCRMLVLSPTRELAAQIAENMRGYAKFLNLSVQCVFGGIPVGKQARALVPGCDILVATPGRLLDLIDQRALTLRNVEIFVLDEADQMMDLGFIVPLKRVAAMLPKDRQSLFFSATMPKAIADLGKQFIHNPVRVEVTPQATTAERVEQYAVFINQAEKQALLTLSLRKGLAPKDDGTSEIDRALVFTRTKHGADRVVRHLTAAGISAAAIHGNKSQAQRTAALLAFRKGTMPVLVATDIAARGIDVSGVSHVFNFELPNVAEQYVHRIGRTARAGADGVALSFCAPDEKAYLRDIEKLTGVKLASVPLPDNFQKEAAGLPAPSRKPAEAEQDARREARDARGRGGARPARNNNRSNGGQSRDGQSRDQYIRNERMADNRRATAPRSPGFSPLAAEDREARQYAPQGGNHDQRDRRDRRDDRSRQPHGERGERAERPVKVHRDAVRPAAGSPRGDAPAKRGNGNRKKPNGNGQRRWG</sequence>
<dbReference type="Pfam" id="PF00271">
    <property type="entry name" value="Helicase_C"/>
    <property type="match status" value="1"/>
</dbReference>
<evidence type="ECO:0000256" key="5">
    <source>
        <dbReference type="ARBA" id="ARBA00038437"/>
    </source>
</evidence>
<dbReference type="RefSeq" id="WP_100866890.1">
    <property type="nucleotide sequence ID" value="NZ_PHUF01000003.1"/>
</dbReference>
<dbReference type="PROSITE" id="PS51195">
    <property type="entry name" value="Q_MOTIF"/>
    <property type="match status" value="1"/>
</dbReference>
<dbReference type="AlphaFoldDB" id="A0A2N0HKE1"/>
<feature type="short sequence motif" description="Q motif" evidence="6">
    <location>
        <begin position="2"/>
        <end position="30"/>
    </location>
</feature>
<feature type="compositionally biased region" description="Basic and acidic residues" evidence="7">
    <location>
        <begin position="437"/>
        <end position="454"/>
    </location>
</feature>
<dbReference type="CDD" id="cd00268">
    <property type="entry name" value="DEADc"/>
    <property type="match status" value="1"/>
</dbReference>
<comment type="similarity">
    <text evidence="5">Belongs to the DEAD box helicase family.</text>
</comment>
<evidence type="ECO:0000256" key="7">
    <source>
        <dbReference type="SAM" id="MobiDB-lite"/>
    </source>
</evidence>
<evidence type="ECO:0000256" key="2">
    <source>
        <dbReference type="ARBA" id="ARBA00022801"/>
    </source>
</evidence>
<comment type="caution">
    <text evidence="11">The sequence shown here is derived from an EMBL/GenBank/DDBJ whole genome shotgun (WGS) entry which is preliminary data.</text>
</comment>
<keyword evidence="12" id="KW-1185">Reference proteome</keyword>
<dbReference type="InterPro" id="IPR011545">
    <property type="entry name" value="DEAD/DEAH_box_helicase_dom"/>
</dbReference>
<feature type="compositionally biased region" description="Low complexity" evidence="7">
    <location>
        <begin position="420"/>
        <end position="435"/>
    </location>
</feature>
<dbReference type="EMBL" id="PHUF01000003">
    <property type="protein sequence ID" value="PKB19421.1"/>
    <property type="molecule type" value="Genomic_DNA"/>
</dbReference>
<evidence type="ECO:0000259" key="9">
    <source>
        <dbReference type="PROSITE" id="PS51194"/>
    </source>
</evidence>
<dbReference type="GO" id="GO:0003724">
    <property type="term" value="F:RNA helicase activity"/>
    <property type="evidence" value="ECO:0007669"/>
    <property type="project" value="InterPro"/>
</dbReference>
<keyword evidence="1" id="KW-0547">Nucleotide-binding</keyword>
<evidence type="ECO:0000256" key="3">
    <source>
        <dbReference type="ARBA" id="ARBA00022806"/>
    </source>
</evidence>
<dbReference type="GO" id="GO:0005829">
    <property type="term" value="C:cytosol"/>
    <property type="evidence" value="ECO:0007669"/>
    <property type="project" value="TreeGrafter"/>
</dbReference>
<dbReference type="SMART" id="SM00490">
    <property type="entry name" value="HELICc"/>
    <property type="match status" value="1"/>
</dbReference>
<proteinExistence type="inferred from homology"/>
<organism evidence="11 12">
    <name type="scientific">Novosphingobium kunmingense</name>
    <dbReference type="NCBI Taxonomy" id="1211806"/>
    <lineage>
        <taxon>Bacteria</taxon>
        <taxon>Pseudomonadati</taxon>
        <taxon>Pseudomonadota</taxon>
        <taxon>Alphaproteobacteria</taxon>
        <taxon>Sphingomonadales</taxon>
        <taxon>Sphingomonadaceae</taxon>
        <taxon>Novosphingobium</taxon>
    </lineage>
</organism>
<dbReference type="InterPro" id="IPR044742">
    <property type="entry name" value="DEAD/DEAH_RhlB"/>
</dbReference>
<dbReference type="InterPro" id="IPR001650">
    <property type="entry name" value="Helicase_C-like"/>
</dbReference>
<keyword evidence="4" id="KW-0067">ATP-binding</keyword>
<accession>A0A2N0HKE1</accession>
<feature type="domain" description="Helicase ATP-binding" evidence="8">
    <location>
        <begin position="33"/>
        <end position="208"/>
    </location>
</feature>
<dbReference type="Pfam" id="PF00270">
    <property type="entry name" value="DEAD"/>
    <property type="match status" value="1"/>
</dbReference>
<evidence type="ECO:0000313" key="11">
    <source>
        <dbReference type="EMBL" id="PKB19421.1"/>
    </source>
</evidence>
<dbReference type="InterPro" id="IPR050079">
    <property type="entry name" value="DEAD_box_RNA_helicase"/>
</dbReference>
<dbReference type="OrthoDB" id="9805696at2"/>
<evidence type="ECO:0000259" key="8">
    <source>
        <dbReference type="PROSITE" id="PS51192"/>
    </source>
</evidence>
<evidence type="ECO:0000256" key="4">
    <source>
        <dbReference type="ARBA" id="ARBA00022840"/>
    </source>
</evidence>
<name>A0A2N0HKE1_9SPHN</name>
<dbReference type="PROSITE" id="PS51194">
    <property type="entry name" value="HELICASE_CTER"/>
    <property type="match status" value="1"/>
</dbReference>
<reference evidence="11 12" key="1">
    <citation type="submission" date="2017-11" db="EMBL/GenBank/DDBJ databases">
        <title>Genomic Encyclopedia of Type Strains, Phase III (KMG-III): the genomes of soil and plant-associated and newly described type strains.</title>
        <authorList>
            <person name="Whitman W."/>
        </authorList>
    </citation>
    <scope>NUCLEOTIDE SEQUENCE [LARGE SCALE GENOMIC DNA]</scope>
    <source>
        <strain evidence="11 12">CGMCC 1.12274</strain>
    </source>
</reference>
<keyword evidence="3 11" id="KW-0347">Helicase</keyword>
<dbReference type="Gene3D" id="3.40.50.300">
    <property type="entry name" value="P-loop containing nucleotide triphosphate hydrolases"/>
    <property type="match status" value="2"/>
</dbReference>
<dbReference type="SMART" id="SM00487">
    <property type="entry name" value="DEXDc"/>
    <property type="match status" value="1"/>
</dbReference>
<dbReference type="InterPro" id="IPR014014">
    <property type="entry name" value="RNA_helicase_DEAD_Q_motif"/>
</dbReference>
<dbReference type="GO" id="GO:0003676">
    <property type="term" value="F:nucleic acid binding"/>
    <property type="evidence" value="ECO:0007669"/>
    <property type="project" value="InterPro"/>
</dbReference>
<feature type="domain" description="Helicase C-terminal" evidence="9">
    <location>
        <begin position="246"/>
        <end position="388"/>
    </location>
</feature>
<gene>
    <name evidence="11" type="ORF">B0I00_1654</name>
</gene>
<feature type="region of interest" description="Disordered" evidence="7">
    <location>
        <begin position="387"/>
        <end position="550"/>
    </location>
</feature>
<dbReference type="PANTHER" id="PTHR47959">
    <property type="entry name" value="ATP-DEPENDENT RNA HELICASE RHLE-RELATED"/>
    <property type="match status" value="1"/>
</dbReference>
<evidence type="ECO:0000256" key="6">
    <source>
        <dbReference type="PROSITE-ProRule" id="PRU00552"/>
    </source>
</evidence>
<dbReference type="InterPro" id="IPR014001">
    <property type="entry name" value="Helicase_ATP-bd"/>
</dbReference>
<evidence type="ECO:0000256" key="1">
    <source>
        <dbReference type="ARBA" id="ARBA00022741"/>
    </source>
</evidence>
<dbReference type="GO" id="GO:0016787">
    <property type="term" value="F:hydrolase activity"/>
    <property type="evidence" value="ECO:0007669"/>
    <property type="project" value="UniProtKB-KW"/>
</dbReference>